<evidence type="ECO:0000256" key="2">
    <source>
        <dbReference type="PROSITE-ProRule" id="PRU00169"/>
    </source>
</evidence>
<evidence type="ECO:0000313" key="5">
    <source>
        <dbReference type="Proteomes" id="UP000034445"/>
    </source>
</evidence>
<sequence>MNEEKKHILIVEDEPEIRAIYAHKLTDSGFSVLTAPSGKEGLAAALQHQPDLVLLDILMADLSGIEVLKQLRAHDEWGAHVPVILLTNVNPIEAMGEVIGKDVVDAMPTYYLVKASNDPSEVVAKISEVLAEPIT</sequence>
<dbReference type="GO" id="GO:0000160">
    <property type="term" value="P:phosphorelay signal transduction system"/>
    <property type="evidence" value="ECO:0007669"/>
    <property type="project" value="InterPro"/>
</dbReference>
<dbReference type="InterPro" id="IPR011006">
    <property type="entry name" value="CheY-like_superfamily"/>
</dbReference>
<dbReference type="InterPro" id="IPR001789">
    <property type="entry name" value="Sig_transdc_resp-reg_receiver"/>
</dbReference>
<reference evidence="4 5" key="1">
    <citation type="journal article" date="2015" name="Nature">
        <title>rRNA introns, odd ribosomes, and small enigmatic genomes across a large radiation of phyla.</title>
        <authorList>
            <person name="Brown C.T."/>
            <person name="Hug L.A."/>
            <person name="Thomas B.C."/>
            <person name="Sharon I."/>
            <person name="Castelle C.J."/>
            <person name="Singh A."/>
            <person name="Wilkins M.J."/>
            <person name="Williams K.H."/>
            <person name="Banfield J.F."/>
        </authorList>
    </citation>
    <scope>NUCLEOTIDE SEQUENCE [LARGE SCALE GENOMIC DNA]</scope>
</reference>
<dbReference type="Pfam" id="PF00072">
    <property type="entry name" value="Response_reg"/>
    <property type="match status" value="1"/>
</dbReference>
<dbReference type="AlphaFoldDB" id="A0A0G1XHH7"/>
<protein>
    <submittedName>
        <fullName evidence="4">Two component transcriptional regulator</fullName>
    </submittedName>
</protein>
<dbReference type="InterPro" id="IPR050595">
    <property type="entry name" value="Bact_response_regulator"/>
</dbReference>
<dbReference type="PANTHER" id="PTHR44591">
    <property type="entry name" value="STRESS RESPONSE REGULATOR PROTEIN 1"/>
    <property type="match status" value="1"/>
</dbReference>
<proteinExistence type="predicted"/>
<dbReference type="CDD" id="cd17574">
    <property type="entry name" value="REC_OmpR"/>
    <property type="match status" value="1"/>
</dbReference>
<evidence type="ECO:0000259" key="3">
    <source>
        <dbReference type="PROSITE" id="PS50110"/>
    </source>
</evidence>
<feature type="domain" description="Response regulatory" evidence="3">
    <location>
        <begin position="7"/>
        <end position="129"/>
    </location>
</feature>
<organism evidence="4 5">
    <name type="scientific">Candidatus Kaiserbacteria bacterium GW2011_GWC2_52_8b</name>
    <dbReference type="NCBI Taxonomy" id="1618676"/>
    <lineage>
        <taxon>Bacteria</taxon>
        <taxon>Candidatus Kaiseribacteriota</taxon>
    </lineage>
</organism>
<dbReference type="PANTHER" id="PTHR44591:SF3">
    <property type="entry name" value="RESPONSE REGULATORY DOMAIN-CONTAINING PROTEIN"/>
    <property type="match status" value="1"/>
</dbReference>
<dbReference type="EMBL" id="LCRF01000034">
    <property type="protein sequence ID" value="KKW30683.1"/>
    <property type="molecule type" value="Genomic_DNA"/>
</dbReference>
<gene>
    <name evidence="4" type="ORF">UY74_C0034G0009</name>
</gene>
<evidence type="ECO:0000313" key="4">
    <source>
        <dbReference type="EMBL" id="KKW30683.1"/>
    </source>
</evidence>
<dbReference type="Proteomes" id="UP000034445">
    <property type="component" value="Unassembled WGS sequence"/>
</dbReference>
<dbReference type="SUPFAM" id="SSF52172">
    <property type="entry name" value="CheY-like"/>
    <property type="match status" value="1"/>
</dbReference>
<comment type="caution">
    <text evidence="4">The sequence shown here is derived from an EMBL/GenBank/DDBJ whole genome shotgun (WGS) entry which is preliminary data.</text>
</comment>
<name>A0A0G1XHH7_9BACT</name>
<dbReference type="Gene3D" id="3.40.50.2300">
    <property type="match status" value="1"/>
</dbReference>
<feature type="modified residue" description="4-aspartylphosphate" evidence="2">
    <location>
        <position position="56"/>
    </location>
</feature>
<dbReference type="SMART" id="SM00448">
    <property type="entry name" value="REC"/>
    <property type="match status" value="1"/>
</dbReference>
<keyword evidence="1 2" id="KW-0597">Phosphoprotein</keyword>
<dbReference type="PROSITE" id="PS50110">
    <property type="entry name" value="RESPONSE_REGULATORY"/>
    <property type="match status" value="1"/>
</dbReference>
<evidence type="ECO:0000256" key="1">
    <source>
        <dbReference type="ARBA" id="ARBA00022553"/>
    </source>
</evidence>
<accession>A0A0G1XHH7</accession>